<name>A0A921B5J0_9STAP</name>
<evidence type="ECO:0000259" key="6">
    <source>
        <dbReference type="Pfam" id="PF01061"/>
    </source>
</evidence>
<feature type="transmembrane region" description="Helical" evidence="5">
    <location>
        <begin position="164"/>
        <end position="181"/>
    </location>
</feature>
<sequence>MWHKVKATLYKDIKELFRNMTLLTSVLVPLLLAWMFRFSNSDVTSTAETAELYDRIMLIQFYIVYAITLMSVLSFNITLSMAEENEKKAYAHFIYNEKDYQATIWSKVILYSVVSIVILTIVMMIFMPDVSLGIYDYIGLVCLFILFILLGVSMGLISKNVSQTSVYIIPFMIFIVMTPMGEVVLGANNEFFLSIAWVNILYLNM</sequence>
<reference evidence="7" key="2">
    <citation type="submission" date="2021-09" db="EMBL/GenBank/DDBJ databases">
        <authorList>
            <person name="Gilroy R."/>
        </authorList>
    </citation>
    <scope>NUCLEOTIDE SEQUENCE</scope>
    <source>
        <strain evidence="7">6019</strain>
    </source>
</reference>
<feature type="non-terminal residue" evidence="7">
    <location>
        <position position="205"/>
    </location>
</feature>
<protein>
    <submittedName>
        <fullName evidence="7">ABC transporter permease</fullName>
    </submittedName>
</protein>
<proteinExistence type="predicted"/>
<organism evidence="7 8">
    <name type="scientific">Aliicoccus persicus</name>
    <dbReference type="NCBI Taxonomy" id="930138"/>
    <lineage>
        <taxon>Bacteria</taxon>
        <taxon>Bacillati</taxon>
        <taxon>Bacillota</taxon>
        <taxon>Bacilli</taxon>
        <taxon>Bacillales</taxon>
        <taxon>Staphylococcaceae</taxon>
        <taxon>Aliicoccus</taxon>
    </lineage>
</organism>
<accession>A0A921B5J0</accession>
<dbReference type="AlphaFoldDB" id="A0A921B5J0"/>
<evidence type="ECO:0000256" key="2">
    <source>
        <dbReference type="ARBA" id="ARBA00022692"/>
    </source>
</evidence>
<evidence type="ECO:0000313" key="7">
    <source>
        <dbReference type="EMBL" id="HJE19390.1"/>
    </source>
</evidence>
<keyword evidence="2 5" id="KW-0812">Transmembrane</keyword>
<dbReference type="GO" id="GO:0016020">
    <property type="term" value="C:membrane"/>
    <property type="evidence" value="ECO:0007669"/>
    <property type="project" value="UniProtKB-SubCell"/>
</dbReference>
<dbReference type="Proteomes" id="UP000763505">
    <property type="component" value="Unassembled WGS sequence"/>
</dbReference>
<dbReference type="EMBL" id="DYYI01000033">
    <property type="protein sequence ID" value="HJE19390.1"/>
    <property type="molecule type" value="Genomic_DNA"/>
</dbReference>
<keyword evidence="4 5" id="KW-0472">Membrane</keyword>
<feature type="transmembrane region" description="Helical" evidence="5">
    <location>
        <begin position="134"/>
        <end position="157"/>
    </location>
</feature>
<keyword evidence="3 5" id="KW-1133">Transmembrane helix</keyword>
<comment type="subcellular location">
    <subcellularLocation>
        <location evidence="1">Membrane</location>
        <topology evidence="1">Multi-pass membrane protein</topology>
    </subcellularLocation>
</comment>
<feature type="transmembrane region" description="Helical" evidence="5">
    <location>
        <begin position="108"/>
        <end position="128"/>
    </location>
</feature>
<evidence type="ECO:0000256" key="1">
    <source>
        <dbReference type="ARBA" id="ARBA00004141"/>
    </source>
</evidence>
<evidence type="ECO:0000256" key="5">
    <source>
        <dbReference type="SAM" id="Phobius"/>
    </source>
</evidence>
<feature type="transmembrane region" description="Helical" evidence="5">
    <location>
        <begin position="20"/>
        <end position="39"/>
    </location>
</feature>
<evidence type="ECO:0000313" key="8">
    <source>
        <dbReference type="Proteomes" id="UP000763505"/>
    </source>
</evidence>
<gene>
    <name evidence="7" type="ORF">K8V35_03445</name>
</gene>
<feature type="transmembrane region" description="Helical" evidence="5">
    <location>
        <begin position="59"/>
        <end position="79"/>
    </location>
</feature>
<evidence type="ECO:0000256" key="3">
    <source>
        <dbReference type="ARBA" id="ARBA00022989"/>
    </source>
</evidence>
<dbReference type="Pfam" id="PF01061">
    <property type="entry name" value="ABC2_membrane"/>
    <property type="match status" value="1"/>
</dbReference>
<reference evidence="7" key="1">
    <citation type="journal article" date="2021" name="PeerJ">
        <title>Extensive microbial diversity within the chicken gut microbiome revealed by metagenomics and culture.</title>
        <authorList>
            <person name="Gilroy R."/>
            <person name="Ravi A."/>
            <person name="Getino M."/>
            <person name="Pursley I."/>
            <person name="Horton D.L."/>
            <person name="Alikhan N.F."/>
            <person name="Baker D."/>
            <person name="Gharbi K."/>
            <person name="Hall N."/>
            <person name="Watson M."/>
            <person name="Adriaenssens E.M."/>
            <person name="Foster-Nyarko E."/>
            <person name="Jarju S."/>
            <person name="Secka A."/>
            <person name="Antonio M."/>
            <person name="Oren A."/>
            <person name="Chaudhuri R.R."/>
            <person name="La Ragione R."/>
            <person name="Hildebrand F."/>
            <person name="Pallen M.J."/>
        </authorList>
    </citation>
    <scope>NUCLEOTIDE SEQUENCE</scope>
    <source>
        <strain evidence="7">6019</strain>
    </source>
</reference>
<dbReference type="InterPro" id="IPR013525">
    <property type="entry name" value="ABC2_TM"/>
</dbReference>
<dbReference type="GO" id="GO:0140359">
    <property type="term" value="F:ABC-type transporter activity"/>
    <property type="evidence" value="ECO:0007669"/>
    <property type="project" value="InterPro"/>
</dbReference>
<comment type="caution">
    <text evidence="7">The sequence shown here is derived from an EMBL/GenBank/DDBJ whole genome shotgun (WGS) entry which is preliminary data.</text>
</comment>
<evidence type="ECO:0000256" key="4">
    <source>
        <dbReference type="ARBA" id="ARBA00023136"/>
    </source>
</evidence>
<feature type="domain" description="ABC-2 type transporter transmembrane" evidence="6">
    <location>
        <begin position="5"/>
        <end position="201"/>
    </location>
</feature>